<dbReference type="AlphaFoldDB" id="A0A3B0JMU2"/>
<dbReference type="Proteomes" id="UP000268350">
    <property type="component" value="Unassembled WGS sequence"/>
</dbReference>
<evidence type="ECO:0000313" key="2">
    <source>
        <dbReference type="Proteomes" id="UP000268350"/>
    </source>
</evidence>
<organism evidence="1 2">
    <name type="scientific">Drosophila guanche</name>
    <name type="common">Fruit fly</name>
    <dbReference type="NCBI Taxonomy" id="7266"/>
    <lineage>
        <taxon>Eukaryota</taxon>
        <taxon>Metazoa</taxon>
        <taxon>Ecdysozoa</taxon>
        <taxon>Arthropoda</taxon>
        <taxon>Hexapoda</taxon>
        <taxon>Insecta</taxon>
        <taxon>Pterygota</taxon>
        <taxon>Neoptera</taxon>
        <taxon>Endopterygota</taxon>
        <taxon>Diptera</taxon>
        <taxon>Brachycera</taxon>
        <taxon>Muscomorpha</taxon>
        <taxon>Ephydroidea</taxon>
        <taxon>Drosophilidae</taxon>
        <taxon>Drosophila</taxon>
        <taxon>Sophophora</taxon>
    </lineage>
</organism>
<name>A0A3B0JMU2_DROGU</name>
<accession>A0A3B0JMU2</accession>
<keyword evidence="2" id="KW-1185">Reference proteome</keyword>
<protein>
    <recommendedName>
        <fullName evidence="3">Single domain-containing protein</fullName>
    </recommendedName>
</protein>
<reference evidence="2" key="1">
    <citation type="submission" date="2018-01" db="EMBL/GenBank/DDBJ databases">
        <authorList>
            <person name="Alioto T."/>
            <person name="Alioto T."/>
        </authorList>
    </citation>
    <scope>NUCLEOTIDE SEQUENCE [LARGE SCALE GENOMIC DNA]</scope>
</reference>
<proteinExistence type="predicted"/>
<gene>
    <name evidence="1" type="ORF">DGUA_6G002284</name>
</gene>
<evidence type="ECO:0008006" key="3">
    <source>
        <dbReference type="Google" id="ProtNLM"/>
    </source>
</evidence>
<dbReference type="EMBL" id="OUUW01000001">
    <property type="protein sequence ID" value="SPP74626.1"/>
    <property type="molecule type" value="Genomic_DNA"/>
</dbReference>
<evidence type="ECO:0000313" key="1">
    <source>
        <dbReference type="EMBL" id="SPP74626.1"/>
    </source>
</evidence>
<sequence length="114" mass="12100">MAKAARPQRVTSSRAARCKTIKCAAFTFAAAKTGTASYTSKYPAPTIVSCSFVILFHVFSCQIPATFAECSGTGVGTDIDYPDCCWKCVKEKDCSKGGAAGEAEKEKDTQNPVL</sequence>